<dbReference type="CTD" id="57035"/>
<dbReference type="KEGG" id="oki:109903968"/>
<evidence type="ECO:0000256" key="6">
    <source>
        <dbReference type="ARBA" id="ARBA00034666"/>
    </source>
</evidence>
<dbReference type="AlphaFoldDB" id="A0A8C7GAC8"/>
<evidence type="ECO:0000256" key="4">
    <source>
        <dbReference type="ARBA" id="ARBA00022553"/>
    </source>
</evidence>
<keyword evidence="4" id="KW-0597">Phosphoprotein</keyword>
<feature type="region of interest" description="Disordered" evidence="7">
    <location>
        <begin position="1"/>
        <end position="169"/>
    </location>
</feature>
<proteinExistence type="inferred from homology"/>
<feature type="compositionally biased region" description="Basic residues" evidence="7">
    <location>
        <begin position="100"/>
        <end position="112"/>
    </location>
</feature>
<evidence type="ECO:0000256" key="3">
    <source>
        <dbReference type="ARBA" id="ARBA00018147"/>
    </source>
</evidence>
<organism evidence="8 9">
    <name type="scientific">Oncorhynchus kisutch</name>
    <name type="common">Coho salmon</name>
    <name type="synonym">Salmo kisutch</name>
    <dbReference type="NCBI Taxonomy" id="8019"/>
    <lineage>
        <taxon>Eukaryota</taxon>
        <taxon>Metazoa</taxon>
        <taxon>Chordata</taxon>
        <taxon>Craniata</taxon>
        <taxon>Vertebrata</taxon>
        <taxon>Euteleostomi</taxon>
        <taxon>Actinopterygii</taxon>
        <taxon>Neopterygii</taxon>
        <taxon>Teleostei</taxon>
        <taxon>Protacanthopterygii</taxon>
        <taxon>Salmoniformes</taxon>
        <taxon>Salmonidae</taxon>
        <taxon>Salmoninae</taxon>
        <taxon>Oncorhynchus</taxon>
    </lineage>
</organism>
<dbReference type="GO" id="GO:0005634">
    <property type="term" value="C:nucleus"/>
    <property type="evidence" value="ECO:0007669"/>
    <property type="project" value="UniProtKB-SubCell"/>
</dbReference>
<dbReference type="Pfam" id="PF17069">
    <property type="entry name" value="RSRP"/>
    <property type="match status" value="1"/>
</dbReference>
<dbReference type="InterPro" id="IPR029656">
    <property type="entry name" value="RSRP1"/>
</dbReference>
<feature type="region of interest" description="Disordered" evidence="7">
    <location>
        <begin position="243"/>
        <end position="288"/>
    </location>
</feature>
<dbReference type="Ensembl" id="ENSOKIT00005040943.1">
    <property type="protein sequence ID" value="ENSOKIP00005038804.1"/>
    <property type="gene ID" value="ENSOKIG00005016529.1"/>
</dbReference>
<reference evidence="8" key="2">
    <citation type="submission" date="2025-09" db="UniProtKB">
        <authorList>
            <consortium name="Ensembl"/>
        </authorList>
    </citation>
    <scope>IDENTIFICATION</scope>
</reference>
<dbReference type="Proteomes" id="UP000694557">
    <property type="component" value="Unassembled WGS sequence"/>
</dbReference>
<keyword evidence="9" id="KW-1185">Reference proteome</keyword>
<evidence type="ECO:0000256" key="2">
    <source>
        <dbReference type="ARBA" id="ARBA00009534"/>
    </source>
</evidence>
<feature type="compositionally biased region" description="Low complexity" evidence="7">
    <location>
        <begin position="194"/>
        <end position="205"/>
    </location>
</feature>
<feature type="compositionally biased region" description="Basic residues" evidence="7">
    <location>
        <begin position="67"/>
        <end position="81"/>
    </location>
</feature>
<dbReference type="PANTHER" id="PTHR47622">
    <property type="entry name" value="ARGININE/SERINE-RICH PROTEIN 1"/>
    <property type="match status" value="1"/>
</dbReference>
<feature type="compositionally biased region" description="Low complexity" evidence="7">
    <location>
        <begin position="144"/>
        <end position="153"/>
    </location>
</feature>
<evidence type="ECO:0000313" key="8">
    <source>
        <dbReference type="Ensembl" id="ENSOKIP00005038804.1"/>
    </source>
</evidence>
<feature type="compositionally biased region" description="Low complexity" evidence="7">
    <location>
        <begin position="44"/>
        <end position="66"/>
    </location>
</feature>
<reference evidence="8" key="1">
    <citation type="submission" date="2025-08" db="UniProtKB">
        <authorList>
            <consortium name="Ensembl"/>
        </authorList>
    </citation>
    <scope>IDENTIFICATION</scope>
</reference>
<comment type="subcellular location">
    <subcellularLocation>
        <location evidence="1">Nucleus</location>
    </subcellularLocation>
</comment>
<comment type="function">
    <text evidence="6">Probably acts as a spliceosomal factor that contributes to spliceosome assembly and regulates the isoform switching of proteins such as PARP6.</text>
</comment>
<comment type="similarity">
    <text evidence="2">Belongs to the RSRP family.</text>
</comment>
<evidence type="ECO:0000313" key="9">
    <source>
        <dbReference type="Proteomes" id="UP000694557"/>
    </source>
</evidence>
<keyword evidence="5" id="KW-0539">Nucleus</keyword>
<evidence type="ECO:0000256" key="1">
    <source>
        <dbReference type="ARBA" id="ARBA00004123"/>
    </source>
</evidence>
<protein>
    <recommendedName>
        <fullName evidence="3">Arginine/serine-rich protein 1</fullName>
    </recommendedName>
</protein>
<gene>
    <name evidence="8" type="primary">rsrp1</name>
</gene>
<dbReference type="GeneTree" id="ENSGT00940000175194"/>
<feature type="compositionally biased region" description="Basic residues" evidence="7">
    <location>
        <begin position="120"/>
        <end position="143"/>
    </location>
</feature>
<evidence type="ECO:0000256" key="5">
    <source>
        <dbReference type="ARBA" id="ARBA00023242"/>
    </source>
</evidence>
<dbReference type="PANTHER" id="PTHR47622:SF1">
    <property type="entry name" value="ARGININE_SERINE-RICH PROTEIN 1"/>
    <property type="match status" value="1"/>
</dbReference>
<sequence>MRSYTRRMFMMHSKKTDGKDSHVQMAQAPLSEGLSLIFDQDAQSSSSCSRYPSSRSHTSSQSSGSRRQLKGNNARRGRHRSSTSSSSSRSSHSSNSSPRTRPRSRSHPRCHRASSSSRCCRQHQQAHGHRRHRSPSRCYRAHSRSYSPSSSPDRPNRHSSRSRSASWSRVHRGFEGRYKCRFSGSPNRSHKTYTSRSTSSGRSFVSLRIEKKGELGTTNATQALGMEQLDLPESVTSILEEQQLKTGLATPEPEERVRPEPLPQKSLSQQNSDIEPEDAPSPNMSPKKKMISFSIHNSVAKPTAIVASTTSKVAHRVENYTASRNPFGHWVPVRKTVQSSFSRTLLKH</sequence>
<name>A0A8C7GAC8_ONCKI</name>
<accession>A0A8C7GAC8</accession>
<feature type="region of interest" description="Disordered" evidence="7">
    <location>
        <begin position="181"/>
        <end position="205"/>
    </location>
</feature>
<evidence type="ECO:0000256" key="7">
    <source>
        <dbReference type="SAM" id="MobiDB-lite"/>
    </source>
</evidence>
<feature type="compositionally biased region" description="Low complexity" evidence="7">
    <location>
        <begin position="82"/>
        <end position="99"/>
    </location>
</feature>